<dbReference type="EMBL" id="OZ034817">
    <property type="protein sequence ID" value="CAL1380176.1"/>
    <property type="molecule type" value="Genomic_DNA"/>
</dbReference>
<evidence type="ECO:0000313" key="2">
    <source>
        <dbReference type="EMBL" id="CAL1380176.1"/>
    </source>
</evidence>
<keyword evidence="4" id="KW-1185">Reference proteome</keyword>
<name>A0AAV2E310_9ROSI</name>
<accession>A0AAV2E310</accession>
<protein>
    <submittedName>
        <fullName evidence="1">Uncharacterized protein</fullName>
    </submittedName>
</protein>
<evidence type="ECO:0000313" key="1">
    <source>
        <dbReference type="EMBL" id="CAL1380174.1"/>
    </source>
</evidence>
<proteinExistence type="predicted"/>
<organism evidence="1 4">
    <name type="scientific">Linum trigynum</name>
    <dbReference type="NCBI Taxonomy" id="586398"/>
    <lineage>
        <taxon>Eukaryota</taxon>
        <taxon>Viridiplantae</taxon>
        <taxon>Streptophyta</taxon>
        <taxon>Embryophyta</taxon>
        <taxon>Tracheophyta</taxon>
        <taxon>Spermatophyta</taxon>
        <taxon>Magnoliopsida</taxon>
        <taxon>eudicotyledons</taxon>
        <taxon>Gunneridae</taxon>
        <taxon>Pentapetalae</taxon>
        <taxon>rosids</taxon>
        <taxon>fabids</taxon>
        <taxon>Malpighiales</taxon>
        <taxon>Linaceae</taxon>
        <taxon>Linum</taxon>
    </lineage>
</organism>
<evidence type="ECO:0000313" key="4">
    <source>
        <dbReference type="Proteomes" id="UP001497516"/>
    </source>
</evidence>
<evidence type="ECO:0000313" key="3">
    <source>
        <dbReference type="EMBL" id="CAL1380182.1"/>
    </source>
</evidence>
<dbReference type="AlphaFoldDB" id="A0AAV2E310"/>
<dbReference type="Proteomes" id="UP001497516">
    <property type="component" value="Chromosome 4"/>
</dbReference>
<dbReference type="InterPro" id="IPR023393">
    <property type="entry name" value="START-like_dom_sf"/>
</dbReference>
<dbReference type="SUPFAM" id="SSF55961">
    <property type="entry name" value="Bet v1-like"/>
    <property type="match status" value="1"/>
</dbReference>
<sequence>MPSISRSFRMASSANDVWGAIFGATYVYPLAMPAHYDAILVTGRDGLTAGSIRQITYGYEIAGMVRRATEEITGVDHENRTIDLGFRNDDDIVGTFFRSASMVVKVDPNSVGDGPNSRGSNITWTLTYASDSNGSLNLKKFENATARGFETLDAYLMNA</sequence>
<dbReference type="EMBL" id="OZ034817">
    <property type="protein sequence ID" value="CAL1380174.1"/>
    <property type="molecule type" value="Genomic_DNA"/>
</dbReference>
<gene>
    <name evidence="1" type="ORF">LTRI10_LOCUS21638</name>
    <name evidence="2" type="ORF">LTRI10_LOCUS21639</name>
    <name evidence="3" type="ORF">LTRI10_LOCUS21644</name>
</gene>
<dbReference type="Gene3D" id="3.30.530.20">
    <property type="match status" value="1"/>
</dbReference>
<dbReference type="EMBL" id="OZ034817">
    <property type="protein sequence ID" value="CAL1380182.1"/>
    <property type="molecule type" value="Genomic_DNA"/>
</dbReference>
<reference evidence="1 4" key="1">
    <citation type="submission" date="2024-04" db="EMBL/GenBank/DDBJ databases">
        <authorList>
            <person name="Fracassetti M."/>
        </authorList>
    </citation>
    <scope>NUCLEOTIDE SEQUENCE [LARGE SCALE GENOMIC DNA]</scope>
</reference>